<evidence type="ECO:0000313" key="1">
    <source>
        <dbReference type="EMBL" id="OCF58862.1"/>
    </source>
</evidence>
<evidence type="ECO:0008006" key="3">
    <source>
        <dbReference type="Google" id="ProtNLM"/>
    </source>
</evidence>
<proteinExistence type="predicted"/>
<evidence type="ECO:0000313" key="2">
    <source>
        <dbReference type="Proteomes" id="UP000092583"/>
    </source>
</evidence>
<organism evidence="1 2">
    <name type="scientific">Kwoniella mangroviensis CBS 10435</name>
    <dbReference type="NCBI Taxonomy" id="1331196"/>
    <lineage>
        <taxon>Eukaryota</taxon>
        <taxon>Fungi</taxon>
        <taxon>Dikarya</taxon>
        <taxon>Basidiomycota</taxon>
        <taxon>Agaricomycotina</taxon>
        <taxon>Tremellomycetes</taxon>
        <taxon>Tremellales</taxon>
        <taxon>Cryptococcaceae</taxon>
        <taxon>Kwoniella</taxon>
    </lineage>
</organism>
<dbReference type="EMBL" id="KI669461">
    <property type="protein sequence ID" value="OCF58862.1"/>
    <property type="molecule type" value="Genomic_DNA"/>
</dbReference>
<keyword evidence="2" id="KW-1185">Reference proteome</keyword>
<protein>
    <recommendedName>
        <fullName evidence="3">F-box domain-containing protein</fullName>
    </recommendedName>
</protein>
<name>A0A1B9ITJ4_9TREE</name>
<dbReference type="Proteomes" id="UP000092583">
    <property type="component" value="Unassembled WGS sequence"/>
</dbReference>
<reference evidence="2" key="2">
    <citation type="submission" date="2013-12" db="EMBL/GenBank/DDBJ databases">
        <title>Evolution of pathogenesis and genome organization in the Tremellales.</title>
        <authorList>
            <person name="Cuomo C."/>
            <person name="Litvintseva A."/>
            <person name="Heitman J."/>
            <person name="Chen Y."/>
            <person name="Sun S."/>
            <person name="Springer D."/>
            <person name="Dromer F."/>
            <person name="Young S."/>
            <person name="Zeng Q."/>
            <person name="Chapman S."/>
            <person name="Gujja S."/>
            <person name="Saif S."/>
            <person name="Birren B."/>
        </authorList>
    </citation>
    <scope>NUCLEOTIDE SEQUENCE [LARGE SCALE GENOMIC DNA]</scope>
    <source>
        <strain evidence="2">CBS 10435</strain>
    </source>
</reference>
<dbReference type="AlphaFoldDB" id="A0A1B9ITJ4"/>
<dbReference type="OrthoDB" id="10409804at2759"/>
<accession>A0A1B9ITJ4</accession>
<reference evidence="1 2" key="1">
    <citation type="submission" date="2013-07" db="EMBL/GenBank/DDBJ databases">
        <title>The Genome Sequence of Kwoniella mangroviensis CBS10435.</title>
        <authorList>
            <consortium name="The Broad Institute Genome Sequencing Platform"/>
            <person name="Cuomo C."/>
            <person name="Litvintseva A."/>
            <person name="Chen Y."/>
            <person name="Heitman J."/>
            <person name="Sun S."/>
            <person name="Springer D."/>
            <person name="Dromer F."/>
            <person name="Young S.K."/>
            <person name="Zeng Q."/>
            <person name="Gargeya S."/>
            <person name="Fitzgerald M."/>
            <person name="Abouelleil A."/>
            <person name="Alvarado L."/>
            <person name="Berlin A.M."/>
            <person name="Chapman S.B."/>
            <person name="Dewar J."/>
            <person name="Goldberg J."/>
            <person name="Griggs A."/>
            <person name="Gujja S."/>
            <person name="Hansen M."/>
            <person name="Howarth C."/>
            <person name="Imamovic A."/>
            <person name="Larimer J."/>
            <person name="McCowan C."/>
            <person name="Murphy C."/>
            <person name="Pearson M."/>
            <person name="Priest M."/>
            <person name="Roberts A."/>
            <person name="Saif S."/>
            <person name="Shea T."/>
            <person name="Sykes S."/>
            <person name="Wortman J."/>
            <person name="Nusbaum C."/>
            <person name="Birren B."/>
        </authorList>
    </citation>
    <scope>NUCLEOTIDE SEQUENCE [LARGE SCALE GENOMIC DNA]</scope>
    <source>
        <strain evidence="1 2">CBS 10435</strain>
    </source>
</reference>
<sequence>MTRKKVQIQFDCANNFGSPFPLAVLRRIFTHLLYIHRSALAICCRVSRSFSQIASPILYSRIGISSIPERDSRADHSLDRLTVNGREKTTTRKKKLLKCARYITVDAHDSSTLCGIGRNKKLSFPELEVLTLCLTIDSTGPILHNDPIVHPPKRKQQECPLLKRITTAPKKLVLDGANMTSITAFPLGFPKNIYDNLEEITFICPPIVYLPDPSVVGFPDWSELPLKKVNWMFFTKDKDHYWTLGQHHLDPTKQRYGSGRFTDEYWSFGKFLLSFPTNIEINVINSGSIHPCTIGSVYLDQQYNQNLFANKVRQGMLAEVQSRARRHGPVQNGNYTEQDLKISLDIDMAKAQERWSAIRWVGMIEYLRNNDWEGELEPDEFKVWLNSK</sequence>
<gene>
    <name evidence="1" type="ORF">L486_03353</name>
</gene>